<dbReference type="EMBL" id="UGJE01000002">
    <property type="protein sequence ID" value="STQ86335.1"/>
    <property type="molecule type" value="Genomic_DNA"/>
</dbReference>
<feature type="domain" description="Ribosome maturation factor RimM PRC barrel" evidence="6">
    <location>
        <begin position="161"/>
        <end position="217"/>
    </location>
</feature>
<accession>A0A099U214</accession>
<evidence type="ECO:0000256" key="4">
    <source>
        <dbReference type="ARBA" id="ARBA00023186"/>
    </source>
</evidence>
<evidence type="ECO:0000313" key="8">
    <source>
        <dbReference type="EMBL" id="TLE01695.1"/>
    </source>
</evidence>
<dbReference type="Pfam" id="PF24986">
    <property type="entry name" value="PRC_RimM"/>
    <property type="match status" value="1"/>
</dbReference>
<dbReference type="Proteomes" id="UP000029922">
    <property type="component" value="Unassembled WGS sequence"/>
</dbReference>
<dbReference type="GO" id="GO:0005840">
    <property type="term" value="C:ribosome"/>
    <property type="evidence" value="ECO:0007669"/>
    <property type="project" value="InterPro"/>
</dbReference>
<dbReference type="SUPFAM" id="SSF50346">
    <property type="entry name" value="PRC-barrel domain"/>
    <property type="match status" value="1"/>
</dbReference>
<comment type="subunit">
    <text evidence="5">Binds ribosomal protein uS19.</text>
</comment>
<reference evidence="8 9" key="1">
    <citation type="journal article" date="2014" name="Genome Announc.">
        <title>Draft genome sequences of eight enterohepatic helicobacter species isolated from both laboratory and wild rodents.</title>
        <authorList>
            <person name="Sheh A."/>
            <person name="Shen Z."/>
            <person name="Fox J.G."/>
        </authorList>
    </citation>
    <scope>NUCLEOTIDE SEQUENCE [LARGE SCALE GENOMIC DNA]</scope>
    <source>
        <strain evidence="8 9">ST1</strain>
    </source>
</reference>
<evidence type="ECO:0000313" key="10">
    <source>
        <dbReference type="Proteomes" id="UP000255139"/>
    </source>
</evidence>
<evidence type="ECO:0000313" key="7">
    <source>
        <dbReference type="EMBL" id="STQ86335.1"/>
    </source>
</evidence>
<evidence type="ECO:0000256" key="5">
    <source>
        <dbReference type="HAMAP-Rule" id="MF_00014"/>
    </source>
</evidence>
<name>A0A099U214_9HELI</name>
<dbReference type="HAMAP" id="MF_00014">
    <property type="entry name" value="Ribosome_mat_RimM"/>
    <property type="match status" value="1"/>
</dbReference>
<gene>
    <name evidence="5 7" type="primary">rimM</name>
    <name evidence="8" type="ORF">LS73_000775</name>
    <name evidence="7" type="ORF">NCTC12714_01140</name>
</gene>
<sequence length="225" mass="25694">MLESEMMDSKIILLDSNELVAVSSLGKPFGLHGGVRTFLITDFPEIFVKDSSFYICLSDIAINKSINDIFKPTVSNLHKTKHSNNIGNPIHNIAKSPNTKLSNISCIVLTLCRYDVKKQALFFNEVTSKEQAELLRNSTLYSTIESTRQFCKLSEFEFFYFDVIGMQVVEDDKILGVVSDIQDIANTYYFILDKNFLIPYIDRYVLSIDKDKGQIITRDAKFLRT</sequence>
<evidence type="ECO:0000256" key="2">
    <source>
        <dbReference type="ARBA" id="ARBA00022517"/>
    </source>
</evidence>
<comment type="subcellular location">
    <subcellularLocation>
        <location evidence="5">Cytoplasm</location>
    </subcellularLocation>
</comment>
<protein>
    <recommendedName>
        <fullName evidence="5">Ribosome maturation factor RimM</fullName>
    </recommendedName>
</protein>
<evidence type="ECO:0000313" key="9">
    <source>
        <dbReference type="Proteomes" id="UP000029922"/>
    </source>
</evidence>
<dbReference type="PANTHER" id="PTHR33692:SF1">
    <property type="entry name" value="RIBOSOME MATURATION FACTOR RIMM"/>
    <property type="match status" value="1"/>
</dbReference>
<dbReference type="Proteomes" id="UP000255139">
    <property type="component" value="Unassembled WGS sequence"/>
</dbReference>
<dbReference type="GO" id="GO:0043022">
    <property type="term" value="F:ribosome binding"/>
    <property type="evidence" value="ECO:0007669"/>
    <property type="project" value="InterPro"/>
</dbReference>
<dbReference type="GO" id="GO:0042274">
    <property type="term" value="P:ribosomal small subunit biogenesis"/>
    <property type="evidence" value="ECO:0007669"/>
    <property type="project" value="UniProtKB-UniRule"/>
</dbReference>
<keyword evidence="4 5" id="KW-0143">Chaperone</keyword>
<dbReference type="GO" id="GO:0006364">
    <property type="term" value="P:rRNA processing"/>
    <property type="evidence" value="ECO:0007669"/>
    <property type="project" value="UniProtKB-UniRule"/>
</dbReference>
<dbReference type="RefSeq" id="WP_034557097.1">
    <property type="nucleotide sequence ID" value="NZ_FZML01000010.1"/>
</dbReference>
<evidence type="ECO:0000256" key="3">
    <source>
        <dbReference type="ARBA" id="ARBA00022552"/>
    </source>
</evidence>
<dbReference type="STRING" id="216.LS73_02255"/>
<dbReference type="InterPro" id="IPR056792">
    <property type="entry name" value="PRC_RimM"/>
</dbReference>
<dbReference type="InterPro" id="IPR011033">
    <property type="entry name" value="PRC_barrel-like_sf"/>
</dbReference>
<evidence type="ECO:0000256" key="1">
    <source>
        <dbReference type="ARBA" id="ARBA00022490"/>
    </source>
</evidence>
<dbReference type="Gene3D" id="2.40.30.60">
    <property type="entry name" value="RimM"/>
    <property type="match status" value="1"/>
</dbReference>
<organism evidence="7 10">
    <name type="scientific">Helicobacter muridarum</name>
    <dbReference type="NCBI Taxonomy" id="216"/>
    <lineage>
        <taxon>Bacteria</taxon>
        <taxon>Pseudomonadati</taxon>
        <taxon>Campylobacterota</taxon>
        <taxon>Epsilonproteobacteria</taxon>
        <taxon>Campylobacterales</taxon>
        <taxon>Helicobacteraceae</taxon>
        <taxon>Helicobacter</taxon>
    </lineage>
</organism>
<dbReference type="NCBIfam" id="TIGR02273">
    <property type="entry name" value="16S_RimM"/>
    <property type="match status" value="1"/>
</dbReference>
<dbReference type="PANTHER" id="PTHR33692">
    <property type="entry name" value="RIBOSOME MATURATION FACTOR RIMM"/>
    <property type="match status" value="1"/>
</dbReference>
<comment type="similarity">
    <text evidence="5">Belongs to the RimM family.</text>
</comment>
<reference evidence="7 10" key="2">
    <citation type="submission" date="2018-06" db="EMBL/GenBank/DDBJ databases">
        <authorList>
            <consortium name="Pathogen Informatics"/>
            <person name="Doyle S."/>
        </authorList>
    </citation>
    <scope>NUCLEOTIDE SEQUENCE [LARGE SCALE GENOMIC DNA]</scope>
    <source>
        <strain evidence="7 10">NCTC12714</strain>
    </source>
</reference>
<dbReference type="InterPro" id="IPR036976">
    <property type="entry name" value="RimM_N_sf"/>
</dbReference>
<comment type="function">
    <text evidence="5">An accessory protein needed during the final step in the assembly of 30S ribosomal subunit, possibly for assembly of the head region. Essential for efficient processing of 16S rRNA. May be needed both before and after RbfA during the maturation of 16S rRNA. It has affinity for free ribosomal 30S subunits but not for 70S ribosomes.</text>
</comment>
<keyword evidence="2 5" id="KW-0690">Ribosome biogenesis</keyword>
<keyword evidence="10" id="KW-1185">Reference proteome</keyword>
<dbReference type="GO" id="GO:0005737">
    <property type="term" value="C:cytoplasm"/>
    <property type="evidence" value="ECO:0007669"/>
    <property type="project" value="UniProtKB-SubCell"/>
</dbReference>
<proteinExistence type="inferred from homology"/>
<evidence type="ECO:0000259" key="6">
    <source>
        <dbReference type="Pfam" id="PF24986"/>
    </source>
</evidence>
<keyword evidence="3 5" id="KW-0698">rRNA processing</keyword>
<dbReference type="AlphaFoldDB" id="A0A099U214"/>
<dbReference type="InterPro" id="IPR011961">
    <property type="entry name" value="RimM"/>
</dbReference>
<dbReference type="EMBL" id="JRPD02000001">
    <property type="protein sequence ID" value="TLE01695.1"/>
    <property type="molecule type" value="Genomic_DNA"/>
</dbReference>
<dbReference type="Gene3D" id="2.30.30.240">
    <property type="entry name" value="PRC-barrel domain"/>
    <property type="match status" value="1"/>
</dbReference>
<dbReference type="OrthoDB" id="9810331at2"/>
<keyword evidence="1 5" id="KW-0963">Cytoplasm</keyword>
<comment type="domain">
    <text evidence="5">The PRC barrel domain binds ribosomal protein uS19.</text>
</comment>